<evidence type="ECO:0000313" key="11">
    <source>
        <dbReference type="Proteomes" id="UP000235122"/>
    </source>
</evidence>
<gene>
    <name evidence="10" type="ORF">CYJ19_00235</name>
</gene>
<keyword evidence="2" id="KW-0813">Transport</keyword>
<comment type="caution">
    <text evidence="10">The sequence shown here is derived from an EMBL/GenBank/DDBJ whole genome shotgun (WGS) entry which is preliminary data.</text>
</comment>
<dbReference type="STRING" id="33007.HMPREF3198_00662"/>
<dbReference type="GO" id="GO:0005886">
    <property type="term" value="C:plasma membrane"/>
    <property type="evidence" value="ECO:0007669"/>
    <property type="project" value="UniProtKB-SubCell"/>
</dbReference>
<evidence type="ECO:0000256" key="8">
    <source>
        <dbReference type="ARBA" id="ARBA00035655"/>
    </source>
</evidence>
<dbReference type="EMBL" id="PKKO01000001">
    <property type="protein sequence ID" value="PKY73060.1"/>
    <property type="molecule type" value="Genomic_DNA"/>
</dbReference>
<keyword evidence="3" id="KW-1003">Cell membrane</keyword>
<keyword evidence="5 9" id="KW-0812">Transmembrane</keyword>
<accession>A0A2I1IPK9</accession>
<evidence type="ECO:0000256" key="1">
    <source>
        <dbReference type="ARBA" id="ARBA00004429"/>
    </source>
</evidence>
<dbReference type="InterPro" id="IPR007272">
    <property type="entry name" value="Sulf_transp_TsuA/YedE"/>
</dbReference>
<evidence type="ECO:0000256" key="4">
    <source>
        <dbReference type="ARBA" id="ARBA00022519"/>
    </source>
</evidence>
<evidence type="ECO:0000256" key="9">
    <source>
        <dbReference type="SAM" id="Phobius"/>
    </source>
</evidence>
<dbReference type="PANTHER" id="PTHR30574">
    <property type="entry name" value="INNER MEMBRANE PROTEIN YEDE"/>
    <property type="match status" value="1"/>
</dbReference>
<sequence>MLISGLIVGILLGFIFQRGRFCVTGAFRDVWLSGSTRWIKAFLLAIALQSIIVTALAGLGVISPEVDKFAPLAVAGGSLLFGLGIILSGGCATGTYYRAGEGLVGSWIALVLYALSSSAFKFGLGSNLTKVLRGQTVEATTIYKTLGVPWWSLTLLLSVAVAYLLAREIGASAPLAELPAKKTGIAHFLFEKKWHPFFTATLVGLIAAAAFPLSAATGRNAGLGITTPSAKLIQFLTTADTSYIDWGVLLILGLIPGSYLAAKASGEFRVRVPDASTAIRAVWGGLLMGSGAVLAGGCNIGNSLVDTALFGWQGWTAFLFTFLGVGLGARLFVQTHKRAGAAPVEIPAPQNA</sequence>
<proteinExistence type="inferred from homology"/>
<keyword evidence="6 9" id="KW-1133">Transmembrane helix</keyword>
<feature type="transmembrane region" description="Helical" evidence="9">
    <location>
        <begin position="104"/>
        <end position="124"/>
    </location>
</feature>
<comment type="similarity">
    <text evidence="8">Belongs to the TsuA/YedE (TC 9.B.102) family.</text>
</comment>
<name>A0A2I1IPK9_9ACTO</name>
<protein>
    <submittedName>
        <fullName evidence="10">YeeE/YedE family protein</fullName>
    </submittedName>
</protein>
<reference evidence="10 11" key="1">
    <citation type="submission" date="2017-12" db="EMBL/GenBank/DDBJ databases">
        <title>Phylogenetic diversity of female urinary microbiome.</title>
        <authorList>
            <person name="Thomas-White K."/>
            <person name="Wolfe A.J."/>
        </authorList>
    </citation>
    <scope>NUCLEOTIDE SEQUENCE [LARGE SCALE GENOMIC DNA]</scope>
    <source>
        <strain evidence="10 11">UMB0402</strain>
    </source>
</reference>
<feature type="transmembrane region" description="Helical" evidence="9">
    <location>
        <begin position="314"/>
        <end position="333"/>
    </location>
</feature>
<organism evidence="10 11">
    <name type="scientific">Winkia neuii</name>
    <dbReference type="NCBI Taxonomy" id="33007"/>
    <lineage>
        <taxon>Bacteria</taxon>
        <taxon>Bacillati</taxon>
        <taxon>Actinomycetota</taxon>
        <taxon>Actinomycetes</taxon>
        <taxon>Actinomycetales</taxon>
        <taxon>Actinomycetaceae</taxon>
        <taxon>Winkia</taxon>
    </lineage>
</organism>
<feature type="transmembrane region" description="Helical" evidence="9">
    <location>
        <begin position="148"/>
        <end position="166"/>
    </location>
</feature>
<feature type="transmembrane region" description="Helical" evidence="9">
    <location>
        <begin position="69"/>
        <end position="92"/>
    </location>
</feature>
<comment type="subcellular location">
    <subcellularLocation>
        <location evidence="1">Cell inner membrane</location>
        <topology evidence="1">Multi-pass membrane protein</topology>
    </subcellularLocation>
</comment>
<evidence type="ECO:0000256" key="6">
    <source>
        <dbReference type="ARBA" id="ARBA00022989"/>
    </source>
</evidence>
<evidence type="ECO:0000256" key="2">
    <source>
        <dbReference type="ARBA" id="ARBA00022448"/>
    </source>
</evidence>
<evidence type="ECO:0000256" key="7">
    <source>
        <dbReference type="ARBA" id="ARBA00023136"/>
    </source>
</evidence>
<feature type="transmembrane region" description="Helical" evidence="9">
    <location>
        <begin position="197"/>
        <end position="215"/>
    </location>
</feature>
<feature type="transmembrane region" description="Helical" evidence="9">
    <location>
        <begin position="282"/>
        <end position="302"/>
    </location>
</feature>
<dbReference type="Proteomes" id="UP000235122">
    <property type="component" value="Unassembled WGS sequence"/>
</dbReference>
<keyword evidence="11" id="KW-1185">Reference proteome</keyword>
<dbReference type="Pfam" id="PF04143">
    <property type="entry name" value="Sulf_transp"/>
    <property type="match status" value="1"/>
</dbReference>
<keyword evidence="7 9" id="KW-0472">Membrane</keyword>
<dbReference type="GeneID" id="35866031"/>
<keyword evidence="4" id="KW-0997">Cell inner membrane</keyword>
<dbReference type="PANTHER" id="PTHR30574:SF1">
    <property type="entry name" value="SULPHUR TRANSPORT DOMAIN-CONTAINING PROTEIN"/>
    <property type="match status" value="1"/>
</dbReference>
<evidence type="ECO:0000313" key="10">
    <source>
        <dbReference type="EMBL" id="PKY73060.1"/>
    </source>
</evidence>
<feature type="transmembrane region" description="Helical" evidence="9">
    <location>
        <begin position="6"/>
        <end position="27"/>
    </location>
</feature>
<dbReference type="AlphaFoldDB" id="A0A2I1IPK9"/>
<evidence type="ECO:0000256" key="3">
    <source>
        <dbReference type="ARBA" id="ARBA00022475"/>
    </source>
</evidence>
<evidence type="ECO:0000256" key="5">
    <source>
        <dbReference type="ARBA" id="ARBA00022692"/>
    </source>
</evidence>
<feature type="transmembrane region" description="Helical" evidence="9">
    <location>
        <begin position="39"/>
        <end position="63"/>
    </location>
</feature>
<dbReference type="RefSeq" id="WP_024330856.1">
    <property type="nucleotide sequence ID" value="NZ_JASOXK010000011.1"/>
</dbReference>